<organism evidence="2 3">
    <name type="scientific">Fusarium oxysporum f. sp. cubense</name>
    <dbReference type="NCBI Taxonomy" id="61366"/>
    <lineage>
        <taxon>Eukaryota</taxon>
        <taxon>Fungi</taxon>
        <taxon>Dikarya</taxon>
        <taxon>Ascomycota</taxon>
        <taxon>Pezizomycotina</taxon>
        <taxon>Sordariomycetes</taxon>
        <taxon>Hypocreomycetidae</taxon>
        <taxon>Hypocreales</taxon>
        <taxon>Nectriaceae</taxon>
        <taxon>Fusarium</taxon>
        <taxon>Fusarium oxysporum species complex</taxon>
    </lineage>
</organism>
<dbReference type="EMBL" id="SRMI01000012">
    <property type="protein sequence ID" value="TVY60476.1"/>
    <property type="molecule type" value="Genomic_DNA"/>
</dbReference>
<comment type="caution">
    <text evidence="2">The sequence shown here is derived from an EMBL/GenBank/DDBJ whole genome shotgun (WGS) entry which is preliminary data.</text>
</comment>
<name>A0A559KM68_FUSOC</name>
<gene>
    <name evidence="2" type="ORF">Focb16_v003232</name>
</gene>
<evidence type="ECO:0000313" key="2">
    <source>
        <dbReference type="EMBL" id="TVY60476.1"/>
    </source>
</evidence>
<evidence type="ECO:0000256" key="1">
    <source>
        <dbReference type="SAM" id="SignalP"/>
    </source>
</evidence>
<evidence type="ECO:0000313" key="3">
    <source>
        <dbReference type="Proteomes" id="UP000320707"/>
    </source>
</evidence>
<keyword evidence="1" id="KW-0732">Signal</keyword>
<dbReference type="Proteomes" id="UP000320707">
    <property type="component" value="Unassembled WGS sequence"/>
</dbReference>
<accession>A0A559KM68</accession>
<proteinExistence type="predicted"/>
<feature type="signal peptide" evidence="1">
    <location>
        <begin position="1"/>
        <end position="20"/>
    </location>
</feature>
<dbReference type="AlphaFoldDB" id="A0A559KM68"/>
<protein>
    <submittedName>
        <fullName evidence="2">Uncharacterized protein</fullName>
    </submittedName>
</protein>
<sequence>MQLPTFFLTITFFTIGHANAGKIGPSLALFLVCDFMPTLLAASIRRQNGGFRDFVTGAGSAVFGNAGSKCFVGLDEGECDQFGRCVQFIPPNEQSILNQGREVDECIKGGQTGTLKV</sequence>
<reference evidence="2 3" key="1">
    <citation type="journal article" date="2019" name="Microbiol. Resour. Announc.">
        <title>High-quality draft genome sequence of Fusarium oxysporum f. sp. cubense strain 160527, a causal agent of Panama disease.</title>
        <authorList>
            <person name="Asai S."/>
            <person name="Ayukawa Y."/>
            <person name="Gan P."/>
            <person name="Masuda S."/>
            <person name="Komatsu K."/>
            <person name="Shirasu K."/>
            <person name="Arie T."/>
        </authorList>
    </citation>
    <scope>NUCLEOTIDE SEQUENCE [LARGE SCALE GENOMIC DNA]</scope>
    <source>
        <strain evidence="2 3">160527</strain>
    </source>
</reference>
<feature type="chain" id="PRO_5022223969" evidence="1">
    <location>
        <begin position="21"/>
        <end position="117"/>
    </location>
</feature>